<organism evidence="1 2">
    <name type="scientific">Clostridium brassicae</name>
    <dbReference type="NCBI Taxonomy" id="2999072"/>
    <lineage>
        <taxon>Bacteria</taxon>
        <taxon>Bacillati</taxon>
        <taxon>Bacillota</taxon>
        <taxon>Clostridia</taxon>
        <taxon>Eubacteriales</taxon>
        <taxon>Clostridiaceae</taxon>
        <taxon>Clostridium</taxon>
    </lineage>
</organism>
<proteinExistence type="predicted"/>
<dbReference type="InterPro" id="IPR029039">
    <property type="entry name" value="Flavoprotein-like_sf"/>
</dbReference>
<protein>
    <recommendedName>
        <fullName evidence="3">NAD(P)H-dependent oxidoreductase</fullName>
    </recommendedName>
</protein>
<comment type="caution">
    <text evidence="1">The sequence shown here is derived from an EMBL/GenBank/DDBJ whole genome shotgun (WGS) entry which is preliminary data.</text>
</comment>
<name>A0ABT4D8D1_9CLOT</name>
<evidence type="ECO:0000313" key="1">
    <source>
        <dbReference type="EMBL" id="MCY6958560.1"/>
    </source>
</evidence>
<dbReference type="EMBL" id="JAPQFJ010000006">
    <property type="protein sequence ID" value="MCY6958560.1"/>
    <property type="molecule type" value="Genomic_DNA"/>
</dbReference>
<dbReference type="SUPFAM" id="SSF52218">
    <property type="entry name" value="Flavoproteins"/>
    <property type="match status" value="1"/>
</dbReference>
<dbReference type="Gene3D" id="3.40.50.360">
    <property type="match status" value="1"/>
</dbReference>
<evidence type="ECO:0000313" key="2">
    <source>
        <dbReference type="Proteomes" id="UP001144612"/>
    </source>
</evidence>
<dbReference type="Proteomes" id="UP001144612">
    <property type="component" value="Unassembled WGS sequence"/>
</dbReference>
<gene>
    <name evidence="1" type="ORF">OW729_08090</name>
</gene>
<sequence length="212" mass="24186">MKIAFINGSPKMKDSASNCILKELKAFLEPDINIIYEYYFRKSQVDIKEMEQLSECDVIVFAFPLYVDAIPSHLLSCLIQLEMFFAPIEEKNIIVYSLVNCGFYEGHQNKLAIEIMENWCVKAGLKWGQGVGIGAGGMIPGLKDVPIGRGPKKNLEKTFKQLSNNILKCTSEENIFITANFPRFLYKLAAEMGWRKFIKANGLKRKDLFLRK</sequence>
<evidence type="ECO:0008006" key="3">
    <source>
        <dbReference type="Google" id="ProtNLM"/>
    </source>
</evidence>
<reference evidence="1" key="1">
    <citation type="submission" date="2022-12" db="EMBL/GenBank/DDBJ databases">
        <title>Clostridium sp. nov., isolated from industrial wastewater.</title>
        <authorList>
            <person name="Jiayan W."/>
        </authorList>
    </citation>
    <scope>NUCLEOTIDE SEQUENCE</scope>
    <source>
        <strain evidence="1">ZC22-4</strain>
    </source>
</reference>
<dbReference type="RefSeq" id="WP_268060972.1">
    <property type="nucleotide sequence ID" value="NZ_JAPQFJ010000006.1"/>
</dbReference>
<keyword evidence="2" id="KW-1185">Reference proteome</keyword>
<accession>A0ABT4D8D1</accession>